<proteinExistence type="predicted"/>
<evidence type="ECO:0000313" key="3">
    <source>
        <dbReference type="Proteomes" id="UP000193411"/>
    </source>
</evidence>
<feature type="region of interest" description="Disordered" evidence="1">
    <location>
        <begin position="252"/>
        <end position="283"/>
    </location>
</feature>
<comment type="caution">
    <text evidence="2">The sequence shown here is derived from an EMBL/GenBank/DDBJ whole genome shotgun (WGS) entry which is preliminary data.</text>
</comment>
<feature type="region of interest" description="Disordered" evidence="1">
    <location>
        <begin position="171"/>
        <end position="191"/>
    </location>
</feature>
<protein>
    <submittedName>
        <fullName evidence="2">Uncharacterized protein</fullName>
    </submittedName>
</protein>
<sequence>MHAFADCGFARGVISCRPHSRSSFFFPKRAVPLNQTFESPPRAPLTPNPQEPPRSHKYISPPHSPSQRVIRFLNSNRRTSRHILKPISPAIHNRLAVYHPPLPTTYLQQNHLACPLHNGSQLVSCLRKAHFPRRILLRGSFLAPSCPSSHALITASHTSFLPSQPCSSAVESTLPAPSARRMPRPPPRPRARRIPMCPLCTCRRSLRQIPRRRSRAHQSRPPHRSILRASHPSPWRQIPLCQARECPHAWAQITQAAPAAPHRSRSQSSRSDPPPFPWCTTRP</sequence>
<feature type="compositionally biased region" description="Basic residues" evidence="1">
    <location>
        <begin position="210"/>
        <end position="226"/>
    </location>
</feature>
<evidence type="ECO:0000256" key="1">
    <source>
        <dbReference type="SAM" id="MobiDB-lite"/>
    </source>
</evidence>
<feature type="compositionally biased region" description="Pro residues" evidence="1">
    <location>
        <begin position="41"/>
        <end position="52"/>
    </location>
</feature>
<gene>
    <name evidence="2" type="ORF">BCR44DRAFT_338911</name>
</gene>
<accession>A0A1Y2I3U9</accession>
<dbReference type="Proteomes" id="UP000193411">
    <property type="component" value="Unassembled WGS sequence"/>
</dbReference>
<feature type="compositionally biased region" description="Basic residues" evidence="1">
    <location>
        <begin position="181"/>
        <end position="191"/>
    </location>
</feature>
<keyword evidence="3" id="KW-1185">Reference proteome</keyword>
<dbReference type="EMBL" id="MCFL01000001">
    <property type="protein sequence ID" value="ORZ41536.1"/>
    <property type="molecule type" value="Genomic_DNA"/>
</dbReference>
<feature type="region of interest" description="Disordered" evidence="1">
    <location>
        <begin position="210"/>
        <end position="230"/>
    </location>
</feature>
<organism evidence="2 3">
    <name type="scientific">Catenaria anguillulae PL171</name>
    <dbReference type="NCBI Taxonomy" id="765915"/>
    <lineage>
        <taxon>Eukaryota</taxon>
        <taxon>Fungi</taxon>
        <taxon>Fungi incertae sedis</taxon>
        <taxon>Blastocladiomycota</taxon>
        <taxon>Blastocladiomycetes</taxon>
        <taxon>Blastocladiales</taxon>
        <taxon>Catenariaceae</taxon>
        <taxon>Catenaria</taxon>
    </lineage>
</organism>
<evidence type="ECO:0000313" key="2">
    <source>
        <dbReference type="EMBL" id="ORZ41536.1"/>
    </source>
</evidence>
<reference evidence="2 3" key="1">
    <citation type="submission" date="2016-07" db="EMBL/GenBank/DDBJ databases">
        <title>Pervasive Adenine N6-methylation of Active Genes in Fungi.</title>
        <authorList>
            <consortium name="DOE Joint Genome Institute"/>
            <person name="Mondo S.J."/>
            <person name="Dannebaum R.O."/>
            <person name="Kuo R.C."/>
            <person name="Labutti K."/>
            <person name="Haridas S."/>
            <person name="Kuo A."/>
            <person name="Salamov A."/>
            <person name="Ahrendt S.R."/>
            <person name="Lipzen A."/>
            <person name="Sullivan W."/>
            <person name="Andreopoulos W.B."/>
            <person name="Clum A."/>
            <person name="Lindquist E."/>
            <person name="Daum C."/>
            <person name="Ramamoorthy G.K."/>
            <person name="Gryganskyi A."/>
            <person name="Culley D."/>
            <person name="Magnuson J.K."/>
            <person name="James T.Y."/>
            <person name="O'Malley M.A."/>
            <person name="Stajich J.E."/>
            <person name="Spatafora J.W."/>
            <person name="Visel A."/>
            <person name="Grigoriev I.V."/>
        </authorList>
    </citation>
    <scope>NUCLEOTIDE SEQUENCE [LARGE SCALE GENOMIC DNA]</scope>
    <source>
        <strain evidence="2 3">PL171</strain>
    </source>
</reference>
<dbReference type="AlphaFoldDB" id="A0A1Y2I3U9"/>
<feature type="compositionally biased region" description="Low complexity" evidence="1">
    <location>
        <begin position="252"/>
        <end position="271"/>
    </location>
</feature>
<feature type="region of interest" description="Disordered" evidence="1">
    <location>
        <begin position="35"/>
        <end position="65"/>
    </location>
</feature>
<name>A0A1Y2I3U9_9FUNG</name>